<dbReference type="AlphaFoldDB" id="A0AAJ2JT58"/>
<gene>
    <name evidence="1" type="ORF">RQP50_03725</name>
</gene>
<comment type="caution">
    <text evidence="1">The sequence shown here is derived from an EMBL/GenBank/DDBJ whole genome shotgun (WGS) entry which is preliminary data.</text>
</comment>
<keyword evidence="2" id="KW-1185">Reference proteome</keyword>
<dbReference type="EMBL" id="JAVYAA010000001">
    <property type="protein sequence ID" value="MDT8975351.1"/>
    <property type="molecule type" value="Genomic_DNA"/>
</dbReference>
<name>A0AAJ2JT58_9BACL</name>
<reference evidence="2" key="1">
    <citation type="submission" date="2023-09" db="EMBL/GenBank/DDBJ databases">
        <title>Paenibacillus sp. chi10 Genome sequencing and assembly.</title>
        <authorList>
            <person name="Kim I."/>
        </authorList>
    </citation>
    <scope>NUCLEOTIDE SEQUENCE [LARGE SCALE GENOMIC DNA]</scope>
    <source>
        <strain evidence="2">chi10</strain>
    </source>
</reference>
<protein>
    <submittedName>
        <fullName evidence="1">Uncharacterized protein</fullName>
    </submittedName>
</protein>
<accession>A0AAJ2JT58</accession>
<dbReference type="Proteomes" id="UP001250538">
    <property type="component" value="Unassembled WGS sequence"/>
</dbReference>
<evidence type="ECO:0000313" key="2">
    <source>
        <dbReference type="Proteomes" id="UP001250538"/>
    </source>
</evidence>
<organism evidence="1 2">
    <name type="scientific">Paenibacillus suaedae</name>
    <dbReference type="NCBI Taxonomy" id="3077233"/>
    <lineage>
        <taxon>Bacteria</taxon>
        <taxon>Bacillati</taxon>
        <taxon>Bacillota</taxon>
        <taxon>Bacilli</taxon>
        <taxon>Bacillales</taxon>
        <taxon>Paenibacillaceae</taxon>
        <taxon>Paenibacillus</taxon>
    </lineage>
</organism>
<proteinExistence type="predicted"/>
<sequence>MYKYEITKYNPDFRDEKRRYLKEDWIGIGDIGKSFEGEMLTVDKYKEVEDCYINAIHLIMDYMRIPYLTINDVRRSFSYDTFQGIRKKIQELYSKDVLETYLHVKDRDKLDNKKIDLFCRLLLREDIGAEVYYPRRMKVFIGYDYLMGIHTSKSIDSIIPSIEQMGLFVEKH</sequence>
<evidence type="ECO:0000313" key="1">
    <source>
        <dbReference type="EMBL" id="MDT8975351.1"/>
    </source>
</evidence>
<dbReference type="RefSeq" id="WP_315743345.1">
    <property type="nucleotide sequence ID" value="NZ_JAVYAA010000001.1"/>
</dbReference>